<feature type="domain" description="LysM" evidence="2">
    <location>
        <begin position="138"/>
        <end position="181"/>
    </location>
</feature>
<dbReference type="KEGG" id="ipo:Ilyop_1452"/>
<dbReference type="Gene3D" id="3.10.350.10">
    <property type="entry name" value="LysM domain"/>
    <property type="match status" value="2"/>
</dbReference>
<dbReference type="InterPro" id="IPR011055">
    <property type="entry name" value="Dup_hybrid_motif"/>
</dbReference>
<evidence type="ECO:0000313" key="3">
    <source>
        <dbReference type="EMBL" id="ADO83232.1"/>
    </source>
</evidence>
<keyword evidence="1" id="KW-0732">Signal</keyword>
<organism evidence="3 4">
    <name type="scientific">Ilyobacter polytropus (strain ATCC 51220 / DSM 2926 / LMG 16218 / CuHBu1)</name>
    <dbReference type="NCBI Taxonomy" id="572544"/>
    <lineage>
        <taxon>Bacteria</taxon>
        <taxon>Fusobacteriati</taxon>
        <taxon>Fusobacteriota</taxon>
        <taxon>Fusobacteriia</taxon>
        <taxon>Fusobacteriales</taxon>
        <taxon>Fusobacteriaceae</taxon>
        <taxon>Ilyobacter</taxon>
    </lineage>
</organism>
<dbReference type="InterPro" id="IPR036779">
    <property type="entry name" value="LysM_dom_sf"/>
</dbReference>
<dbReference type="CDD" id="cd00118">
    <property type="entry name" value="LysM"/>
    <property type="match status" value="2"/>
</dbReference>
<feature type="domain" description="LysM" evidence="2">
    <location>
        <begin position="89"/>
        <end position="132"/>
    </location>
</feature>
<dbReference type="InterPro" id="IPR016047">
    <property type="entry name" value="M23ase_b-sheet_dom"/>
</dbReference>
<protein>
    <submittedName>
        <fullName evidence="3">Peptidase M23</fullName>
    </submittedName>
</protein>
<dbReference type="AlphaFoldDB" id="E3HAP5"/>
<dbReference type="HOGENOM" id="CLU_865333_0_0_0"/>
<dbReference type="Pfam" id="PF01476">
    <property type="entry name" value="LysM"/>
    <property type="match status" value="2"/>
</dbReference>
<name>E3HAP5_ILYPC</name>
<dbReference type="CDD" id="cd12797">
    <property type="entry name" value="M23_peptidase"/>
    <property type="match status" value="1"/>
</dbReference>
<accession>E3HAP5</accession>
<dbReference type="SUPFAM" id="SSF54106">
    <property type="entry name" value="LysM domain"/>
    <property type="match status" value="1"/>
</dbReference>
<evidence type="ECO:0000313" key="4">
    <source>
        <dbReference type="Proteomes" id="UP000006875"/>
    </source>
</evidence>
<dbReference type="PROSITE" id="PS51782">
    <property type="entry name" value="LYSM"/>
    <property type="match status" value="2"/>
</dbReference>
<dbReference type="Pfam" id="PF01551">
    <property type="entry name" value="Peptidase_M23"/>
    <property type="match status" value="1"/>
</dbReference>
<dbReference type="PANTHER" id="PTHR21666">
    <property type="entry name" value="PEPTIDASE-RELATED"/>
    <property type="match status" value="1"/>
</dbReference>
<dbReference type="InterPro" id="IPR050570">
    <property type="entry name" value="Cell_wall_metabolism_enzyme"/>
</dbReference>
<gene>
    <name evidence="3" type="ordered locus">Ilyop_1452</name>
</gene>
<evidence type="ECO:0000259" key="2">
    <source>
        <dbReference type="PROSITE" id="PS51782"/>
    </source>
</evidence>
<dbReference type="EMBL" id="CP002281">
    <property type="protein sequence ID" value="ADO83232.1"/>
    <property type="molecule type" value="Genomic_DNA"/>
</dbReference>
<sequence length="325" mass="36677">MNRRFTNLLTALVVIVLVLSVQVARVVKREVMDVKKFTDYYEATDAANGGFEVLDSNYITIEKEYTLKVEKVEDSKQPAEKSYSIPTFEIYQVKSGDSLYKIAKKFNQELAVLRANNPQVGSVLKIGDKLNIISGNGIFYKVKKGDSLYKISKKYNVKIDDMMNYNKLNNSSLKVGQSLYIPNPDLKQVVAAAKKRTVNFSMPVKWKGITSPFGRRFHPVLKRYIYHKGVDLRAKYVPLHAAKAGKVTYAGWMSGYGKIIIIKHSGGYETRAAHLNNINVKPGQYVKQGQVIGKTGMTGRVTGPHLHFEIRKNGVPYNPMKYLVK</sequence>
<dbReference type="eggNOG" id="COG1388">
    <property type="taxonomic scope" value="Bacteria"/>
</dbReference>
<evidence type="ECO:0000256" key="1">
    <source>
        <dbReference type="ARBA" id="ARBA00022729"/>
    </source>
</evidence>
<proteinExistence type="predicted"/>
<reference evidence="3 4" key="1">
    <citation type="journal article" date="2010" name="Stand. Genomic Sci.">
        <title>Complete genome sequence of Ilyobacter polytropus type strain (CuHbu1).</title>
        <authorList>
            <person name="Sikorski J."/>
            <person name="Chertkov O."/>
            <person name="Lapidus A."/>
            <person name="Nolan M."/>
            <person name="Lucas S."/>
            <person name="Del Rio T.G."/>
            <person name="Tice H."/>
            <person name="Cheng J.F."/>
            <person name="Tapia R."/>
            <person name="Han C."/>
            <person name="Goodwin L."/>
            <person name="Pitluck S."/>
            <person name="Liolios K."/>
            <person name="Ivanova N."/>
            <person name="Mavromatis K."/>
            <person name="Mikhailova N."/>
            <person name="Pati A."/>
            <person name="Chen A."/>
            <person name="Palaniappan K."/>
            <person name="Land M."/>
            <person name="Hauser L."/>
            <person name="Chang Y.J."/>
            <person name="Jeffries C.D."/>
            <person name="Brambilla E."/>
            <person name="Yasawong M."/>
            <person name="Rohde M."/>
            <person name="Pukall R."/>
            <person name="Spring S."/>
            <person name="Goker M."/>
            <person name="Woyke T."/>
            <person name="Bristow J."/>
            <person name="Eisen J.A."/>
            <person name="Markowitz V."/>
            <person name="Hugenholtz P."/>
            <person name="Kyrpides N.C."/>
            <person name="Klenk H.P."/>
        </authorList>
    </citation>
    <scope>NUCLEOTIDE SEQUENCE [LARGE SCALE GENOMIC DNA]</scope>
    <source>
        <strain evidence="4">ATCC 51220 / DSM 2926 / LMG 16218 / CuHBu1</strain>
    </source>
</reference>
<dbReference type="RefSeq" id="WP_013387899.1">
    <property type="nucleotide sequence ID" value="NC_014632.1"/>
</dbReference>
<dbReference type="InterPro" id="IPR018392">
    <property type="entry name" value="LysM"/>
</dbReference>
<dbReference type="GO" id="GO:0004222">
    <property type="term" value="F:metalloendopeptidase activity"/>
    <property type="evidence" value="ECO:0007669"/>
    <property type="project" value="TreeGrafter"/>
</dbReference>
<dbReference type="SUPFAM" id="SSF51261">
    <property type="entry name" value="Duplicated hybrid motif"/>
    <property type="match status" value="1"/>
</dbReference>
<dbReference type="STRING" id="572544.Ilyop_1452"/>
<dbReference type="SMART" id="SM00257">
    <property type="entry name" value="LysM"/>
    <property type="match status" value="2"/>
</dbReference>
<keyword evidence="4" id="KW-1185">Reference proteome</keyword>
<dbReference type="PANTHER" id="PTHR21666:SF289">
    <property type="entry name" value="L-ALA--D-GLU ENDOPEPTIDASE"/>
    <property type="match status" value="1"/>
</dbReference>
<dbReference type="Proteomes" id="UP000006875">
    <property type="component" value="Chromosome"/>
</dbReference>
<dbReference type="Gene3D" id="2.70.70.10">
    <property type="entry name" value="Glucose Permease (Domain IIA)"/>
    <property type="match status" value="1"/>
</dbReference>
<dbReference type="eggNOG" id="COG0739">
    <property type="taxonomic scope" value="Bacteria"/>
</dbReference>